<dbReference type="AlphaFoldDB" id="A0A2D2DHM3"/>
<dbReference type="EMBL" id="CP024608">
    <property type="protein sequence ID" value="ATQ74481.1"/>
    <property type="molecule type" value="Genomic_DNA"/>
</dbReference>
<sequence>MCNNIRLALTSASSGRHESPKHNRSRRTALIFPTLIPRARRPARLAILLACLAAPAFSHAAAQPPAATAAQGSADRHVREELASETLRYLQARDYKGLEALYRKIRGAGQRTPNGIWKQAQFYNQLRAFGQWSTDAAYWDTVQGQAKAWQKQYPKSVPARLFEAYMLIKRAEADRGSGYYNTLTEKQRRDLSQGSAAAMRVLEETQVLAAKADDPEWHRAMLKVLPFTSQFTQERYQKKIGAAMARHPNYHEAYFTAAGYSMAHWGGAPDAVEQLAQDLNNVGGKEQGAMYARLYWYMDQTAYKGKIFEVSQADWPTMRASFEALVAQYPDPWNLNAYAYFACLANDVGAMAPVLARLGQQIDLRAWGENGAATHARCATSTVADPQFDSKQAAARKVRLRRLLTETMQHAAAQRGRKEYKEELETLHKAEELDRAMGWVSMPVQYNLARAFFTLKRYEETVSAITAGLPAQPDYTDAYWMRGQALEALGRKDEAREDFEKGARYLRKVLPGAWAGLNATQRANVAEMQRKFLEYGFATPTFSTD</sequence>
<name>A0A2D2DHM3_9BURK</name>
<gene>
    <name evidence="1" type="ORF">CR152_08110</name>
</gene>
<accession>A0A2D2DHM3</accession>
<evidence type="ECO:0000313" key="1">
    <source>
        <dbReference type="EMBL" id="ATQ74481.1"/>
    </source>
</evidence>
<dbReference type="Proteomes" id="UP000229897">
    <property type="component" value="Chromosome"/>
</dbReference>
<dbReference type="Pfam" id="PF13181">
    <property type="entry name" value="TPR_8"/>
    <property type="match status" value="1"/>
</dbReference>
<dbReference type="InterPro" id="IPR019734">
    <property type="entry name" value="TPR_rpt"/>
</dbReference>
<evidence type="ECO:0000313" key="2">
    <source>
        <dbReference type="Proteomes" id="UP000229897"/>
    </source>
</evidence>
<dbReference type="SMART" id="SM00028">
    <property type="entry name" value="TPR"/>
    <property type="match status" value="2"/>
</dbReference>
<protein>
    <submittedName>
        <fullName evidence="1">Uncharacterized protein</fullName>
    </submittedName>
</protein>
<proteinExistence type="predicted"/>
<reference evidence="1" key="1">
    <citation type="submission" date="2017-10" db="EMBL/GenBank/DDBJ databases">
        <title>Massilia psychrophilum sp. nov., a novel purple-pigmented bacterium isolated from Tianshan glacier, Xinjiang Municipality, China.</title>
        <authorList>
            <person name="Wang H."/>
        </authorList>
    </citation>
    <scope>NUCLEOTIDE SEQUENCE [LARGE SCALE GENOMIC DNA]</scope>
    <source>
        <strain evidence="1">B2</strain>
    </source>
</reference>
<organism evidence="1 2">
    <name type="scientific">Massilia violaceinigra</name>
    <dbReference type="NCBI Taxonomy" id="2045208"/>
    <lineage>
        <taxon>Bacteria</taxon>
        <taxon>Pseudomonadati</taxon>
        <taxon>Pseudomonadota</taxon>
        <taxon>Betaproteobacteria</taxon>
        <taxon>Burkholderiales</taxon>
        <taxon>Oxalobacteraceae</taxon>
        <taxon>Telluria group</taxon>
        <taxon>Massilia</taxon>
    </lineage>
</organism>
<keyword evidence="2" id="KW-1185">Reference proteome</keyword>
<dbReference type="InterPro" id="IPR011990">
    <property type="entry name" value="TPR-like_helical_dom_sf"/>
</dbReference>
<dbReference type="KEGG" id="mass:CR152_08110"/>
<dbReference type="Gene3D" id="1.25.40.10">
    <property type="entry name" value="Tetratricopeptide repeat domain"/>
    <property type="match status" value="1"/>
</dbReference>
<dbReference type="SUPFAM" id="SSF48452">
    <property type="entry name" value="TPR-like"/>
    <property type="match status" value="1"/>
</dbReference>